<dbReference type="GO" id="GO:0005272">
    <property type="term" value="F:sodium channel activity"/>
    <property type="evidence" value="ECO:0007669"/>
    <property type="project" value="UniProtKB-KW"/>
</dbReference>
<evidence type="ECO:0000256" key="7">
    <source>
        <dbReference type="ARBA" id="ARBA00022729"/>
    </source>
</evidence>
<keyword evidence="3" id="KW-0813">Transport</keyword>
<comment type="subunit">
    <text evidence="19">A voltage-gated sodium (Nav) channel consists of an ion-conducting pore-forming alpha subunit functional on its own that is regulated by one or more beta subunits. Forms homodimers and homotrimers. SCN3B is non-covalently associated with alpha subunits and induces the formation of alpha subunit oligomers, including trimers. Interacts with SCN5A/Nav1.5; regulatory subunit of SCN5A/Nav1.5. Interacts with SCN7A/Nav2.1; probable regulatory subunit of SCN7A/Nav2.1. Interacts with SCN10A; regulatory subunit of SCN10A/Nav1.8. Interacts with NFASC; probably involved in targeting the sodium channels to the nodes of Ranvier.</text>
</comment>
<keyword evidence="8" id="KW-0851">Voltage-gated channel</keyword>
<dbReference type="Pfam" id="PF07686">
    <property type="entry name" value="V-set"/>
    <property type="match status" value="1"/>
</dbReference>
<organism evidence="23 24">
    <name type="scientific">Albula glossodonta</name>
    <name type="common">roundjaw bonefish</name>
    <dbReference type="NCBI Taxonomy" id="121402"/>
    <lineage>
        <taxon>Eukaryota</taxon>
        <taxon>Metazoa</taxon>
        <taxon>Chordata</taxon>
        <taxon>Craniata</taxon>
        <taxon>Vertebrata</taxon>
        <taxon>Euteleostomi</taxon>
        <taxon>Actinopterygii</taxon>
        <taxon>Neopterygii</taxon>
        <taxon>Teleostei</taxon>
        <taxon>Albuliformes</taxon>
        <taxon>Albulidae</taxon>
        <taxon>Albula</taxon>
    </lineage>
</organism>
<feature type="domain" description="Ig-like" evidence="22">
    <location>
        <begin position="13"/>
        <end position="139"/>
    </location>
</feature>
<evidence type="ECO:0000256" key="10">
    <source>
        <dbReference type="ARBA" id="ARBA00023053"/>
    </source>
</evidence>
<dbReference type="Proteomes" id="UP000824540">
    <property type="component" value="Unassembled WGS sequence"/>
</dbReference>
<keyword evidence="6 20" id="KW-0812">Transmembrane</keyword>
<feature type="transmembrane region" description="Helical" evidence="20">
    <location>
        <begin position="153"/>
        <end position="178"/>
    </location>
</feature>
<proteinExistence type="inferred from homology"/>
<keyword evidence="10" id="KW-0915">Sodium</keyword>
<feature type="signal peptide" evidence="21">
    <location>
        <begin position="1"/>
        <end position="23"/>
    </location>
</feature>
<evidence type="ECO:0000256" key="16">
    <source>
        <dbReference type="ARBA" id="ARBA00023303"/>
    </source>
</evidence>
<name>A0A8T2PN14_9TELE</name>
<keyword evidence="13" id="KW-1015">Disulfide bond</keyword>
<keyword evidence="15" id="KW-0739">Sodium transport</keyword>
<dbReference type="InterPro" id="IPR027098">
    <property type="entry name" value="Na_channel_b1/b3"/>
</dbReference>
<dbReference type="InterPro" id="IPR036179">
    <property type="entry name" value="Ig-like_dom_sf"/>
</dbReference>
<evidence type="ECO:0000256" key="21">
    <source>
        <dbReference type="SAM" id="SignalP"/>
    </source>
</evidence>
<dbReference type="AlphaFoldDB" id="A0A8T2PN14"/>
<keyword evidence="11" id="KW-0406">Ion transport</keyword>
<evidence type="ECO:0000256" key="3">
    <source>
        <dbReference type="ARBA" id="ARBA00022448"/>
    </source>
</evidence>
<feature type="chain" id="PRO_5035775802" description="Sodium channel regulatory subunit beta-3" evidence="21">
    <location>
        <begin position="24"/>
        <end position="288"/>
    </location>
</feature>
<dbReference type="GO" id="GO:0019871">
    <property type="term" value="F:sodium channel inhibitor activity"/>
    <property type="evidence" value="ECO:0007669"/>
    <property type="project" value="TreeGrafter"/>
</dbReference>
<protein>
    <recommendedName>
        <fullName evidence="18">Sodium channel regulatory subunit beta-3</fullName>
    </recommendedName>
</protein>
<evidence type="ECO:0000256" key="13">
    <source>
        <dbReference type="ARBA" id="ARBA00023157"/>
    </source>
</evidence>
<dbReference type="Gene3D" id="2.60.40.10">
    <property type="entry name" value="Immunoglobulins"/>
    <property type="match status" value="1"/>
</dbReference>
<evidence type="ECO:0000313" key="24">
    <source>
        <dbReference type="Proteomes" id="UP000824540"/>
    </source>
</evidence>
<dbReference type="InterPro" id="IPR003599">
    <property type="entry name" value="Ig_sub"/>
</dbReference>
<evidence type="ECO:0000256" key="4">
    <source>
        <dbReference type="ARBA" id="ARBA00022461"/>
    </source>
</evidence>
<keyword evidence="12 20" id="KW-0472">Membrane</keyword>
<accession>A0A8T2PN14</accession>
<dbReference type="OrthoDB" id="9440529at2759"/>
<keyword evidence="9 20" id="KW-1133">Transmembrane helix</keyword>
<evidence type="ECO:0000313" key="23">
    <source>
        <dbReference type="EMBL" id="KAG9351477.1"/>
    </source>
</evidence>
<dbReference type="FunFam" id="2.60.40.10:FF:000375">
    <property type="entry name" value="Sodium channel beta 1 subunit"/>
    <property type="match status" value="1"/>
</dbReference>
<evidence type="ECO:0000256" key="12">
    <source>
        <dbReference type="ARBA" id="ARBA00023136"/>
    </source>
</evidence>
<keyword evidence="14" id="KW-0325">Glycoprotein</keyword>
<evidence type="ECO:0000256" key="5">
    <source>
        <dbReference type="ARBA" id="ARBA00022475"/>
    </source>
</evidence>
<dbReference type="GO" id="GO:0001518">
    <property type="term" value="C:voltage-gated sodium channel complex"/>
    <property type="evidence" value="ECO:0007669"/>
    <property type="project" value="InterPro"/>
</dbReference>
<keyword evidence="24" id="KW-1185">Reference proteome</keyword>
<evidence type="ECO:0000256" key="1">
    <source>
        <dbReference type="ARBA" id="ARBA00004251"/>
    </source>
</evidence>
<evidence type="ECO:0000256" key="15">
    <source>
        <dbReference type="ARBA" id="ARBA00023201"/>
    </source>
</evidence>
<dbReference type="InterPro" id="IPR007110">
    <property type="entry name" value="Ig-like_dom"/>
</dbReference>
<evidence type="ECO:0000256" key="19">
    <source>
        <dbReference type="ARBA" id="ARBA00049669"/>
    </source>
</evidence>
<keyword evidence="16" id="KW-0407">Ion channel</keyword>
<keyword evidence="17" id="KW-0393">Immunoglobulin domain</keyword>
<dbReference type="PROSITE" id="PS50835">
    <property type="entry name" value="IG_LIKE"/>
    <property type="match status" value="1"/>
</dbReference>
<keyword evidence="7 21" id="KW-0732">Signal</keyword>
<dbReference type="GO" id="GO:0086091">
    <property type="term" value="P:regulation of heart rate by cardiac conduction"/>
    <property type="evidence" value="ECO:0007669"/>
    <property type="project" value="TreeGrafter"/>
</dbReference>
<keyword evidence="5" id="KW-1003">Cell membrane</keyword>
<comment type="subcellular location">
    <subcellularLocation>
        <location evidence="1">Cell membrane</location>
        <topology evidence="1">Single-pass type I membrane protein</topology>
    </subcellularLocation>
</comment>
<dbReference type="GO" id="GO:0044325">
    <property type="term" value="F:transmembrane transporter binding"/>
    <property type="evidence" value="ECO:0007669"/>
    <property type="project" value="TreeGrafter"/>
</dbReference>
<evidence type="ECO:0000256" key="14">
    <source>
        <dbReference type="ARBA" id="ARBA00023180"/>
    </source>
</evidence>
<dbReference type="EMBL" id="JAFBMS010000006">
    <property type="protein sequence ID" value="KAG9351477.1"/>
    <property type="molecule type" value="Genomic_DNA"/>
</dbReference>
<evidence type="ECO:0000256" key="18">
    <source>
        <dbReference type="ARBA" id="ARBA00044530"/>
    </source>
</evidence>
<evidence type="ECO:0000256" key="6">
    <source>
        <dbReference type="ARBA" id="ARBA00022692"/>
    </source>
</evidence>
<keyword evidence="4" id="KW-0894">Sodium channel</keyword>
<dbReference type="SMART" id="SM00409">
    <property type="entry name" value="IG"/>
    <property type="match status" value="1"/>
</dbReference>
<evidence type="ECO:0000259" key="22">
    <source>
        <dbReference type="PROSITE" id="PS50835"/>
    </source>
</evidence>
<evidence type="ECO:0000256" key="2">
    <source>
        <dbReference type="ARBA" id="ARBA00010404"/>
    </source>
</evidence>
<comment type="caution">
    <text evidence="23">The sequence shown here is derived from an EMBL/GenBank/DDBJ whole genome shotgun (WGS) entry which is preliminary data.</text>
</comment>
<evidence type="ECO:0000256" key="9">
    <source>
        <dbReference type="ARBA" id="ARBA00022989"/>
    </source>
</evidence>
<dbReference type="InterPro" id="IPR013783">
    <property type="entry name" value="Ig-like_fold"/>
</dbReference>
<dbReference type="PANTHER" id="PTHR10546:SF1">
    <property type="entry name" value="SODIUM CHANNEL SUBUNIT BETA-3"/>
    <property type="match status" value="1"/>
</dbReference>
<dbReference type="GO" id="GO:0086005">
    <property type="term" value="P:ventricular cardiac muscle cell action potential"/>
    <property type="evidence" value="ECO:0007669"/>
    <property type="project" value="TreeGrafter"/>
</dbReference>
<feature type="non-terminal residue" evidence="23">
    <location>
        <position position="288"/>
    </location>
</feature>
<evidence type="ECO:0000256" key="8">
    <source>
        <dbReference type="ARBA" id="ARBA00022882"/>
    </source>
</evidence>
<dbReference type="InterPro" id="IPR013106">
    <property type="entry name" value="Ig_V-set"/>
</dbReference>
<dbReference type="PANTHER" id="PTHR10546">
    <property type="entry name" value="SODIUM CHANNEL SUBUNIT BETA-1 AND 3"/>
    <property type="match status" value="1"/>
</dbReference>
<evidence type="ECO:0000256" key="17">
    <source>
        <dbReference type="ARBA" id="ARBA00023319"/>
    </source>
</evidence>
<comment type="similarity">
    <text evidence="2">Belongs to the sodium channel auxiliary subunit SCN3B (TC 8.A.17) family.</text>
</comment>
<evidence type="ECO:0000256" key="11">
    <source>
        <dbReference type="ARBA" id="ARBA00023065"/>
    </source>
</evidence>
<gene>
    <name evidence="23" type="ORF">JZ751_022727</name>
</gene>
<dbReference type="SUPFAM" id="SSF48726">
    <property type="entry name" value="Immunoglobulin"/>
    <property type="match status" value="1"/>
</dbReference>
<evidence type="ECO:0000256" key="20">
    <source>
        <dbReference type="SAM" id="Phobius"/>
    </source>
</evidence>
<sequence length="288" mass="33223">MTQPVKLVFQSIPLLIFIASVTLQVCVELFPETEAVEGKDMKLICIICKRRAEINMRSKLDWYYITHDNKRIPIFQFIDKPEDLEGPWKGRLLWFGSKDLQDLTIILRNATLNDSGTYMCEVTRTMKDMPSISVRKNFTLVVREEALPDTTAFYSMIMMYVLLSLMSLWLVVALIYCFRKIARAEARVRDNAYTERTKRPTGLDGAKKIQDRVENFAPLTSVLGPYKPASEQQVPDCRCLISFAPKPNTSFCHGPHLEHPKRWIFSAIWLLSIQSVEEELTECFSIRG</sequence>
<reference evidence="23" key="1">
    <citation type="thesis" date="2021" institute="BYU ScholarsArchive" country="Provo, UT, USA">
        <title>Applications of and Algorithms for Genome Assembly and Genomic Analyses with an Emphasis on Marine Teleosts.</title>
        <authorList>
            <person name="Pickett B.D."/>
        </authorList>
    </citation>
    <scope>NUCLEOTIDE SEQUENCE</scope>
    <source>
        <strain evidence="23">HI-2016</strain>
    </source>
</reference>